<keyword evidence="3" id="KW-1185">Reference proteome</keyword>
<dbReference type="Proteomes" id="UP000223968">
    <property type="component" value="Unassembled WGS sequence"/>
</dbReference>
<dbReference type="AlphaFoldDB" id="A0A2B7XAZ8"/>
<evidence type="ECO:0000313" key="2">
    <source>
        <dbReference type="EMBL" id="PGH08824.1"/>
    </source>
</evidence>
<feature type="compositionally biased region" description="Polar residues" evidence="1">
    <location>
        <begin position="31"/>
        <end position="40"/>
    </location>
</feature>
<reference evidence="2 3" key="1">
    <citation type="submission" date="2017-10" db="EMBL/GenBank/DDBJ databases">
        <title>Comparative genomics in systemic dimorphic fungi from Ajellomycetaceae.</title>
        <authorList>
            <person name="Munoz J.F."/>
            <person name="Mcewen J.G."/>
            <person name="Clay O.K."/>
            <person name="Cuomo C.A."/>
        </authorList>
    </citation>
    <scope>NUCLEOTIDE SEQUENCE [LARGE SCALE GENOMIC DNA]</scope>
    <source>
        <strain evidence="2 3">UAMH5409</strain>
    </source>
</reference>
<feature type="region of interest" description="Disordered" evidence="1">
    <location>
        <begin position="1"/>
        <end position="40"/>
    </location>
</feature>
<proteinExistence type="predicted"/>
<protein>
    <recommendedName>
        <fullName evidence="4">Aminoglycoside phosphotransferase domain-containing protein</fullName>
    </recommendedName>
</protein>
<dbReference type="EMBL" id="PDNB01000097">
    <property type="protein sequence ID" value="PGH08824.1"/>
    <property type="molecule type" value="Genomic_DNA"/>
</dbReference>
<evidence type="ECO:0000256" key="1">
    <source>
        <dbReference type="SAM" id="MobiDB-lite"/>
    </source>
</evidence>
<name>A0A2B7XAZ8_9EURO</name>
<sequence length="225" mass="25270">MLYYQPSSRRRKQQLEAAEPTRSKNHRPSRRPQQGTKRPTLPYTSILHQACLIGLSQGLPLEPRCPNVTYHQRGKSLPAYHLISKEKFSILDKDQLAHNLDENCQCLDKKGMYGAVGVLLKLVLTDYGVAKGVQLVDENRLRNETNIYAHLSKLQGAAIPAHLGLIELVRPYPLGGDSLHSAMPIFGVDIAAEELRSRNEVVTAGVVHWDMHNANLLWNAERNVL</sequence>
<evidence type="ECO:0000313" key="3">
    <source>
        <dbReference type="Proteomes" id="UP000223968"/>
    </source>
</evidence>
<dbReference type="OrthoDB" id="2156052at2759"/>
<evidence type="ECO:0008006" key="4">
    <source>
        <dbReference type="Google" id="ProtNLM"/>
    </source>
</evidence>
<organism evidence="2 3">
    <name type="scientific">Helicocarpus griseus UAMH5409</name>
    <dbReference type="NCBI Taxonomy" id="1447875"/>
    <lineage>
        <taxon>Eukaryota</taxon>
        <taxon>Fungi</taxon>
        <taxon>Dikarya</taxon>
        <taxon>Ascomycota</taxon>
        <taxon>Pezizomycotina</taxon>
        <taxon>Eurotiomycetes</taxon>
        <taxon>Eurotiomycetidae</taxon>
        <taxon>Onygenales</taxon>
        <taxon>Ajellomycetaceae</taxon>
        <taxon>Helicocarpus</taxon>
    </lineage>
</organism>
<dbReference type="STRING" id="1447875.A0A2B7XAZ8"/>
<comment type="caution">
    <text evidence="2">The sequence shown here is derived from an EMBL/GenBank/DDBJ whole genome shotgun (WGS) entry which is preliminary data.</text>
</comment>
<gene>
    <name evidence="2" type="ORF">AJ79_05828</name>
</gene>
<accession>A0A2B7XAZ8</accession>